<name>A0A2P2Q1E3_RHIMU</name>
<organism evidence="1">
    <name type="scientific">Rhizophora mucronata</name>
    <name type="common">Asiatic mangrove</name>
    <dbReference type="NCBI Taxonomy" id="61149"/>
    <lineage>
        <taxon>Eukaryota</taxon>
        <taxon>Viridiplantae</taxon>
        <taxon>Streptophyta</taxon>
        <taxon>Embryophyta</taxon>
        <taxon>Tracheophyta</taxon>
        <taxon>Spermatophyta</taxon>
        <taxon>Magnoliopsida</taxon>
        <taxon>eudicotyledons</taxon>
        <taxon>Gunneridae</taxon>
        <taxon>Pentapetalae</taxon>
        <taxon>rosids</taxon>
        <taxon>fabids</taxon>
        <taxon>Malpighiales</taxon>
        <taxon>Rhizophoraceae</taxon>
        <taxon>Rhizophora</taxon>
    </lineage>
</organism>
<sequence>MGLSITTKLIHFLRV</sequence>
<dbReference type="EMBL" id="GGEC01080303">
    <property type="protein sequence ID" value="MBX60787.1"/>
    <property type="molecule type" value="Transcribed_RNA"/>
</dbReference>
<protein>
    <submittedName>
        <fullName evidence="1">Uncharacterized protein</fullName>
    </submittedName>
</protein>
<reference evidence="1" key="1">
    <citation type="submission" date="2018-02" db="EMBL/GenBank/DDBJ databases">
        <title>Rhizophora mucronata_Transcriptome.</title>
        <authorList>
            <person name="Meera S.P."/>
            <person name="Sreeshan A."/>
            <person name="Augustine A."/>
        </authorList>
    </citation>
    <scope>NUCLEOTIDE SEQUENCE</scope>
    <source>
        <tissue evidence="1">Leaf</tissue>
    </source>
</reference>
<evidence type="ECO:0000313" key="1">
    <source>
        <dbReference type="EMBL" id="MBX60787.1"/>
    </source>
</evidence>
<proteinExistence type="predicted"/>
<accession>A0A2P2Q1E3</accession>